<dbReference type="AlphaFoldDB" id="W6JX33"/>
<organism evidence="6 7">
    <name type="scientific">Nostocoides australiense Ben110</name>
    <dbReference type="NCBI Taxonomy" id="1193182"/>
    <lineage>
        <taxon>Bacteria</taxon>
        <taxon>Bacillati</taxon>
        <taxon>Actinomycetota</taxon>
        <taxon>Actinomycetes</taxon>
        <taxon>Micrococcales</taxon>
        <taxon>Intrasporangiaceae</taxon>
        <taxon>Nostocoides</taxon>
    </lineage>
</organism>
<dbReference type="STRING" id="1193182.BN11_2550006"/>
<evidence type="ECO:0000313" key="6">
    <source>
        <dbReference type="EMBL" id="CCH73306.1"/>
    </source>
</evidence>
<name>W6JX33_9MICO</name>
<dbReference type="Pfam" id="PF02646">
    <property type="entry name" value="RmuC"/>
    <property type="match status" value="1"/>
</dbReference>
<comment type="similarity">
    <text evidence="2">Belongs to the RmuC family.</text>
</comment>
<comment type="caution">
    <text evidence="6">The sequence shown here is derived from an EMBL/GenBank/DDBJ whole genome shotgun (WGS) entry which is preliminary data.</text>
</comment>
<evidence type="ECO:0000256" key="1">
    <source>
        <dbReference type="ARBA" id="ARBA00003416"/>
    </source>
</evidence>
<dbReference type="PANTHER" id="PTHR30563:SF0">
    <property type="entry name" value="DNA RECOMBINATION PROTEIN RMUC"/>
    <property type="match status" value="1"/>
</dbReference>
<dbReference type="GO" id="GO:0006310">
    <property type="term" value="P:DNA recombination"/>
    <property type="evidence" value="ECO:0007669"/>
    <property type="project" value="UniProtKB-KW"/>
</dbReference>
<accession>W6JX33</accession>
<dbReference type="OrthoDB" id="370725at2"/>
<evidence type="ECO:0000256" key="2">
    <source>
        <dbReference type="ARBA" id="ARBA00009840"/>
    </source>
</evidence>
<keyword evidence="5" id="KW-1133">Transmembrane helix</keyword>
<protein>
    <submittedName>
        <fullName evidence="6">DNA recombination protein RmuC-like</fullName>
    </submittedName>
</protein>
<feature type="transmembrane region" description="Helical" evidence="5">
    <location>
        <begin position="7"/>
        <end position="28"/>
    </location>
</feature>
<dbReference type="Proteomes" id="UP000035763">
    <property type="component" value="Unassembled WGS sequence"/>
</dbReference>
<dbReference type="InterPro" id="IPR003798">
    <property type="entry name" value="DNA_recombination_RmuC"/>
</dbReference>
<reference evidence="6 7" key="1">
    <citation type="journal article" date="2013" name="ISME J.">
        <title>A metabolic model for members of the genus Tetrasphaera involved in enhanced biological phosphorus removal.</title>
        <authorList>
            <person name="Kristiansen R."/>
            <person name="Nguyen H.T.T."/>
            <person name="Saunders A.M."/>
            <person name="Nielsen J.L."/>
            <person name="Wimmer R."/>
            <person name="Le V.Q."/>
            <person name="McIlroy S.J."/>
            <person name="Petrovski S."/>
            <person name="Seviour R.J."/>
            <person name="Calteau A."/>
            <person name="Nielsen K.L."/>
            <person name="Nielsen P.H."/>
        </authorList>
    </citation>
    <scope>NUCLEOTIDE SEQUENCE [LARGE SCALE GENOMIC DNA]</scope>
    <source>
        <strain evidence="6 7">Ben110</strain>
    </source>
</reference>
<evidence type="ECO:0000256" key="3">
    <source>
        <dbReference type="ARBA" id="ARBA00023054"/>
    </source>
</evidence>
<keyword evidence="3" id="KW-0175">Coiled coil</keyword>
<dbReference type="EMBL" id="CAJA01000174">
    <property type="protein sequence ID" value="CCH73306.1"/>
    <property type="molecule type" value="Genomic_DNA"/>
</dbReference>
<keyword evidence="7" id="KW-1185">Reference proteome</keyword>
<sequence>MVCVMDGWVWGVCGLIAGALLAGALVWARYAGRAAAVVTERDLLRERVVDLEASLAEDSETAALLAPLRDALGRVEHQVGVLERDRVEQFGSLRAVMARVEGETQDLGRATASLAGSLRSSSVRGAWGEVQLRRVLEVSGLLPRCDLDEQVSAISRHGRTVRPDVVVRLPGDKVIVIDAKAPMDAFLDAQAEDLGDDERIGLLRDHAVRLQRHIDALAAKDYWSAFTASPEMVVCFVPSDAMLAAALAARPGLHEHALARRVALVGPGSLLALLRTVAFTWQQESVASSAGELLELGTELYRRLATLGGHTAKLGRSLTSSVEAYNAMVGALETRVLVTARRMQQLGLVTDEIPEGAAIETGARPMTAQELIDAATAEDARPELAFDVNRPPKVRDAKAV</sequence>
<dbReference type="PANTHER" id="PTHR30563">
    <property type="entry name" value="DNA RECOMBINATION PROTEIN RMUC"/>
    <property type="match status" value="1"/>
</dbReference>
<gene>
    <name evidence="6" type="ORF">BN11_2550006</name>
</gene>
<comment type="function">
    <text evidence="1">Involved in DNA recombination.</text>
</comment>
<keyword evidence="4" id="KW-0233">DNA recombination</keyword>
<evidence type="ECO:0000256" key="4">
    <source>
        <dbReference type="ARBA" id="ARBA00023172"/>
    </source>
</evidence>
<proteinExistence type="inferred from homology"/>
<keyword evidence="5" id="KW-0812">Transmembrane</keyword>
<evidence type="ECO:0000313" key="7">
    <source>
        <dbReference type="Proteomes" id="UP000035763"/>
    </source>
</evidence>
<evidence type="ECO:0000256" key="5">
    <source>
        <dbReference type="SAM" id="Phobius"/>
    </source>
</evidence>
<keyword evidence="5" id="KW-0472">Membrane</keyword>